<evidence type="ECO:0000313" key="3">
    <source>
        <dbReference type="Proteomes" id="UP000821837"/>
    </source>
</evidence>
<protein>
    <recommendedName>
        <fullName evidence="4">CCHC-type domain-containing protein</fullName>
    </recommendedName>
</protein>
<proteinExistence type="predicted"/>
<name>A0A9D4PZ81_RHISA</name>
<sequence length="317" mass="35878">MMETVEGTDIDPEEFNVPGQWYVSKKKGKAAPLENNEARQMERQAERDIERQRAADKRAGRKIAAKSVERQAARIPDGAEKIIMRPRGGLVRLLKYGSAYLADAILCAAGVSIDAAGEDVFSMNSKQHTILVATINAERKRKYADLKLLMFEGEKIEVTTYVAMPEDCGKGVVHEVPLTYSDADILQRLRTYGNPPVLGVRRLGKTSRTVLILFEDKEVPRWVRLTPMAQRCVIYRKKYEVCIACGRLGHRDDVCPDPAKVKCRGCGMEQPPQGHSCEPKCQLCGKGHSLGDRKCRELYRVPYEVKKKQWERKINMR</sequence>
<dbReference type="Proteomes" id="UP000821837">
    <property type="component" value="Chromosome 3"/>
</dbReference>
<feature type="compositionally biased region" description="Basic and acidic residues" evidence="1">
    <location>
        <begin position="36"/>
        <end position="58"/>
    </location>
</feature>
<accession>A0A9D4PZ81</accession>
<reference evidence="2" key="1">
    <citation type="journal article" date="2020" name="Cell">
        <title>Large-Scale Comparative Analyses of Tick Genomes Elucidate Their Genetic Diversity and Vector Capacities.</title>
        <authorList>
            <consortium name="Tick Genome and Microbiome Consortium (TIGMIC)"/>
            <person name="Jia N."/>
            <person name="Wang J."/>
            <person name="Shi W."/>
            <person name="Du L."/>
            <person name="Sun Y."/>
            <person name="Zhan W."/>
            <person name="Jiang J.F."/>
            <person name="Wang Q."/>
            <person name="Zhang B."/>
            <person name="Ji P."/>
            <person name="Bell-Sakyi L."/>
            <person name="Cui X.M."/>
            <person name="Yuan T.T."/>
            <person name="Jiang B.G."/>
            <person name="Yang W.F."/>
            <person name="Lam T.T."/>
            <person name="Chang Q.C."/>
            <person name="Ding S.J."/>
            <person name="Wang X.J."/>
            <person name="Zhu J.G."/>
            <person name="Ruan X.D."/>
            <person name="Zhao L."/>
            <person name="Wei J.T."/>
            <person name="Ye R.Z."/>
            <person name="Que T.C."/>
            <person name="Du C.H."/>
            <person name="Zhou Y.H."/>
            <person name="Cheng J.X."/>
            <person name="Dai P.F."/>
            <person name="Guo W.B."/>
            <person name="Han X.H."/>
            <person name="Huang E.J."/>
            <person name="Li L.F."/>
            <person name="Wei W."/>
            <person name="Gao Y.C."/>
            <person name="Liu J.Z."/>
            <person name="Shao H.Z."/>
            <person name="Wang X."/>
            <person name="Wang C.C."/>
            <person name="Yang T.C."/>
            <person name="Huo Q.B."/>
            <person name="Li W."/>
            <person name="Chen H.Y."/>
            <person name="Chen S.E."/>
            <person name="Zhou L.G."/>
            <person name="Ni X.B."/>
            <person name="Tian J.H."/>
            <person name="Sheng Y."/>
            <person name="Liu T."/>
            <person name="Pan Y.S."/>
            <person name="Xia L.Y."/>
            <person name="Li J."/>
            <person name="Zhao F."/>
            <person name="Cao W.C."/>
        </authorList>
    </citation>
    <scope>NUCLEOTIDE SEQUENCE</scope>
    <source>
        <strain evidence="2">Rsan-2018</strain>
    </source>
</reference>
<feature type="region of interest" description="Disordered" evidence="1">
    <location>
        <begin position="28"/>
        <end position="62"/>
    </location>
</feature>
<dbReference type="EMBL" id="JABSTV010001249">
    <property type="protein sequence ID" value="KAH7961479.1"/>
    <property type="molecule type" value="Genomic_DNA"/>
</dbReference>
<keyword evidence="3" id="KW-1185">Reference proteome</keyword>
<comment type="caution">
    <text evidence="2">The sequence shown here is derived from an EMBL/GenBank/DDBJ whole genome shotgun (WGS) entry which is preliminary data.</text>
</comment>
<dbReference type="AlphaFoldDB" id="A0A9D4PZ81"/>
<reference evidence="2" key="2">
    <citation type="submission" date="2021-09" db="EMBL/GenBank/DDBJ databases">
        <authorList>
            <person name="Jia N."/>
            <person name="Wang J."/>
            <person name="Shi W."/>
            <person name="Du L."/>
            <person name="Sun Y."/>
            <person name="Zhan W."/>
            <person name="Jiang J."/>
            <person name="Wang Q."/>
            <person name="Zhang B."/>
            <person name="Ji P."/>
            <person name="Sakyi L.B."/>
            <person name="Cui X."/>
            <person name="Yuan T."/>
            <person name="Jiang B."/>
            <person name="Yang W."/>
            <person name="Lam T.T.-Y."/>
            <person name="Chang Q."/>
            <person name="Ding S."/>
            <person name="Wang X."/>
            <person name="Zhu J."/>
            <person name="Ruan X."/>
            <person name="Zhao L."/>
            <person name="Wei J."/>
            <person name="Que T."/>
            <person name="Du C."/>
            <person name="Cheng J."/>
            <person name="Dai P."/>
            <person name="Han X."/>
            <person name="Huang E."/>
            <person name="Gao Y."/>
            <person name="Liu J."/>
            <person name="Shao H."/>
            <person name="Ye R."/>
            <person name="Li L."/>
            <person name="Wei W."/>
            <person name="Wang X."/>
            <person name="Wang C."/>
            <person name="Huo Q."/>
            <person name="Li W."/>
            <person name="Guo W."/>
            <person name="Chen H."/>
            <person name="Chen S."/>
            <person name="Zhou L."/>
            <person name="Zhou L."/>
            <person name="Ni X."/>
            <person name="Tian J."/>
            <person name="Zhou Y."/>
            <person name="Sheng Y."/>
            <person name="Liu T."/>
            <person name="Pan Y."/>
            <person name="Xia L."/>
            <person name="Li J."/>
            <person name="Zhao F."/>
            <person name="Cao W."/>
        </authorList>
    </citation>
    <scope>NUCLEOTIDE SEQUENCE</scope>
    <source>
        <strain evidence="2">Rsan-2018</strain>
        <tissue evidence="2">Larvae</tissue>
    </source>
</reference>
<evidence type="ECO:0000256" key="1">
    <source>
        <dbReference type="SAM" id="MobiDB-lite"/>
    </source>
</evidence>
<gene>
    <name evidence="2" type="ORF">HPB52_009322</name>
</gene>
<evidence type="ECO:0000313" key="2">
    <source>
        <dbReference type="EMBL" id="KAH7961479.1"/>
    </source>
</evidence>
<organism evidence="2 3">
    <name type="scientific">Rhipicephalus sanguineus</name>
    <name type="common">Brown dog tick</name>
    <name type="synonym">Ixodes sanguineus</name>
    <dbReference type="NCBI Taxonomy" id="34632"/>
    <lineage>
        <taxon>Eukaryota</taxon>
        <taxon>Metazoa</taxon>
        <taxon>Ecdysozoa</taxon>
        <taxon>Arthropoda</taxon>
        <taxon>Chelicerata</taxon>
        <taxon>Arachnida</taxon>
        <taxon>Acari</taxon>
        <taxon>Parasitiformes</taxon>
        <taxon>Ixodida</taxon>
        <taxon>Ixodoidea</taxon>
        <taxon>Ixodidae</taxon>
        <taxon>Rhipicephalinae</taxon>
        <taxon>Rhipicephalus</taxon>
        <taxon>Rhipicephalus</taxon>
    </lineage>
</organism>
<evidence type="ECO:0008006" key="4">
    <source>
        <dbReference type="Google" id="ProtNLM"/>
    </source>
</evidence>